<evidence type="ECO:0000256" key="5">
    <source>
        <dbReference type="ARBA" id="ARBA00022801"/>
    </source>
</evidence>
<evidence type="ECO:0000256" key="4">
    <source>
        <dbReference type="ARBA" id="ARBA00022664"/>
    </source>
</evidence>
<keyword evidence="5" id="KW-0378">Hydrolase</keyword>
<gene>
    <name evidence="8" type="ORF">LTR82_004319</name>
</gene>
<sequence length="745" mass="82359">MPPKRRSRPSQLHPQPIVDSDPETDIPTEPLTLAPPPQRSNTELNLTVLRRYVPAISQIISIAPFAVLYVFSAESQQWEKCGIEGTLFVCQLEGPGRYSAMILNRKGLENFTTELLNADDVEITEDFVILQAMSEEGVPVIYGLWIFEDGGSEGITSTRKMVAQMIVSCAMHAQNAREAMAETNGDANGHEEEGEGYGMDGTTQMEQQMEEEEAVSQQAGQRLDLLQLFGSKSAESAAPAMPTPVHRPSAFAQFSHSAAMAEKGVLRSLHDPAMPQQQQSRPPQPTQRNALLGLFKNTEPLVIHAHVEEDHAEASTTFNGHAAPAKHLSQLSPPRIAACPAAQDDEQWAKCTRPRCGEYVLLFDVDEHLEMHASLDDSHTALSTDQGRRPKESKSTAARQAKVKESQRSRPDPHTRKTGRTLLEYFSGVSHHGRPPPQRINPAAATLPLGRLGKRELGTHAFEKQMPDNVRRHLLNDALPHQVNRLDGNGKLAPETVVDNETSGIIPMLARLCTEDEDVDTTYLCHPSVKHVNKLRCDGNFCGYWNVQMMLSYLQAAGAVPGMRQTPNILQIQDTIEQAWSNDVLPHGRQETGGIRGTRKWIGTSEAAAYFTQLGVSVEACAFEDAGHELAAVALLDHIEAYFISGLENADRRGTSHVTQLAPVYFQRLGHSMTIVGLQRNRDGSRELLVFDPSFETSVAMRTLLSGKRSRAQLENLLKPYRRSDQSLARWEEFEIVVPRSAGVA</sequence>
<evidence type="ECO:0000256" key="1">
    <source>
        <dbReference type="ARBA" id="ARBA00004496"/>
    </source>
</evidence>
<dbReference type="InterPro" id="IPR011993">
    <property type="entry name" value="PH-like_dom_sf"/>
</dbReference>
<proteinExistence type="inferred from homology"/>
<comment type="caution">
    <text evidence="8">The sequence shown here is derived from an EMBL/GenBank/DDBJ whole genome shotgun (WGS) entry which is preliminary data.</text>
</comment>
<dbReference type="GO" id="GO:0008047">
    <property type="term" value="F:enzyme activator activity"/>
    <property type="evidence" value="ECO:0007669"/>
    <property type="project" value="InterPro"/>
</dbReference>
<dbReference type="GO" id="GO:0016787">
    <property type="term" value="F:hydrolase activity"/>
    <property type="evidence" value="ECO:0007669"/>
    <property type="project" value="UniProtKB-KW"/>
</dbReference>
<evidence type="ECO:0000313" key="8">
    <source>
        <dbReference type="EMBL" id="KAK0324614.1"/>
    </source>
</evidence>
<dbReference type="PANTHER" id="PTHR16290:SF0">
    <property type="entry name" value="DECAPPING PROTEIN 1, ISOFORM A"/>
    <property type="match status" value="1"/>
</dbReference>
<dbReference type="Gene3D" id="3.90.70.130">
    <property type="match status" value="1"/>
</dbReference>
<evidence type="ECO:0000313" key="9">
    <source>
        <dbReference type="Proteomes" id="UP001168146"/>
    </source>
</evidence>
<dbReference type="Pfam" id="PF06058">
    <property type="entry name" value="DCP1"/>
    <property type="match status" value="1"/>
</dbReference>
<evidence type="ECO:0000256" key="2">
    <source>
        <dbReference type="ARBA" id="ARBA00008778"/>
    </source>
</evidence>
<feature type="region of interest" description="Disordered" evidence="6">
    <location>
        <begin position="378"/>
        <end position="419"/>
    </location>
</feature>
<evidence type="ECO:0000256" key="3">
    <source>
        <dbReference type="ARBA" id="ARBA00022490"/>
    </source>
</evidence>
<accession>A0AAN6FUB2</accession>
<dbReference type="InterPro" id="IPR012462">
    <property type="entry name" value="UFSP1/2_DUB_cat"/>
</dbReference>
<dbReference type="Pfam" id="PF07910">
    <property type="entry name" value="Peptidase_C78"/>
    <property type="match status" value="1"/>
</dbReference>
<organism evidence="8 9">
    <name type="scientific">Friedmanniomyces endolithicus</name>
    <dbReference type="NCBI Taxonomy" id="329885"/>
    <lineage>
        <taxon>Eukaryota</taxon>
        <taxon>Fungi</taxon>
        <taxon>Dikarya</taxon>
        <taxon>Ascomycota</taxon>
        <taxon>Pezizomycotina</taxon>
        <taxon>Dothideomycetes</taxon>
        <taxon>Dothideomycetidae</taxon>
        <taxon>Mycosphaerellales</taxon>
        <taxon>Teratosphaeriaceae</taxon>
        <taxon>Friedmanniomyces</taxon>
    </lineage>
</organism>
<comment type="subcellular location">
    <subcellularLocation>
        <location evidence="1">Cytoplasm</location>
    </subcellularLocation>
</comment>
<dbReference type="GO" id="GO:0000290">
    <property type="term" value="P:deadenylation-dependent decapping of nuclear-transcribed mRNA"/>
    <property type="evidence" value="ECO:0007669"/>
    <property type="project" value="InterPro"/>
</dbReference>
<dbReference type="PANTHER" id="PTHR16290">
    <property type="entry name" value="TRANSCRIPTION FACTOR SMIF DECAPPING ENZYME DCP1"/>
    <property type="match status" value="1"/>
</dbReference>
<dbReference type="SUPFAM" id="SSF50729">
    <property type="entry name" value="PH domain-like"/>
    <property type="match status" value="1"/>
</dbReference>
<dbReference type="CDD" id="cd13182">
    <property type="entry name" value="EVH1-like_Dcp1"/>
    <property type="match status" value="1"/>
</dbReference>
<evidence type="ECO:0000256" key="6">
    <source>
        <dbReference type="SAM" id="MobiDB-lite"/>
    </source>
</evidence>
<feature type="compositionally biased region" description="Basic and acidic residues" evidence="6">
    <location>
        <begin position="402"/>
        <end position="415"/>
    </location>
</feature>
<comment type="similarity">
    <text evidence="2">Belongs to the DCP1 family.</text>
</comment>
<dbReference type="GO" id="GO:0006397">
    <property type="term" value="P:mRNA processing"/>
    <property type="evidence" value="ECO:0007669"/>
    <property type="project" value="UniProtKB-KW"/>
</dbReference>
<name>A0AAN6FUB2_9PEZI</name>
<dbReference type="EMBL" id="JASUXU010000009">
    <property type="protein sequence ID" value="KAK0324614.1"/>
    <property type="molecule type" value="Genomic_DNA"/>
</dbReference>
<dbReference type="InterPro" id="IPR010334">
    <property type="entry name" value="Dcp1"/>
</dbReference>
<evidence type="ECO:0000259" key="7">
    <source>
        <dbReference type="Pfam" id="PF07910"/>
    </source>
</evidence>
<dbReference type="GO" id="GO:0003729">
    <property type="term" value="F:mRNA binding"/>
    <property type="evidence" value="ECO:0007669"/>
    <property type="project" value="TreeGrafter"/>
</dbReference>
<dbReference type="GO" id="GO:0031087">
    <property type="term" value="P:deadenylation-independent decapping of nuclear-transcribed mRNA"/>
    <property type="evidence" value="ECO:0007669"/>
    <property type="project" value="TreeGrafter"/>
</dbReference>
<protein>
    <recommendedName>
        <fullName evidence="7">UFSP1/2/DUB catalytic domain-containing protein</fullName>
    </recommendedName>
</protein>
<dbReference type="AlphaFoldDB" id="A0AAN6FUB2"/>
<feature type="domain" description="UFSP1/2/DUB catalytic" evidence="7">
    <location>
        <begin position="521"/>
        <end position="737"/>
    </location>
</feature>
<dbReference type="Gene3D" id="2.30.29.30">
    <property type="entry name" value="Pleckstrin-homology domain (PH domain)/Phosphotyrosine-binding domain (PTB)"/>
    <property type="match status" value="1"/>
</dbReference>
<keyword evidence="3" id="KW-0963">Cytoplasm</keyword>
<dbReference type="GO" id="GO:0000932">
    <property type="term" value="C:P-body"/>
    <property type="evidence" value="ECO:0007669"/>
    <property type="project" value="TreeGrafter"/>
</dbReference>
<dbReference type="Proteomes" id="UP001168146">
    <property type="component" value="Unassembled WGS sequence"/>
</dbReference>
<keyword evidence="4" id="KW-0507">mRNA processing</keyword>
<reference evidence="8" key="1">
    <citation type="submission" date="2021-12" db="EMBL/GenBank/DDBJ databases">
        <title>Black yeast isolated from Biological Soil Crust.</title>
        <authorList>
            <person name="Kurbessoian T."/>
        </authorList>
    </citation>
    <scope>NUCLEOTIDE SEQUENCE</scope>
    <source>
        <strain evidence="8">CCFEE 5208</strain>
    </source>
</reference>
<feature type="region of interest" description="Disordered" evidence="6">
    <location>
        <begin position="1"/>
        <end position="39"/>
    </location>
</feature>